<evidence type="ECO:0000313" key="3">
    <source>
        <dbReference type="Proteomes" id="UP001319827"/>
    </source>
</evidence>
<keyword evidence="1" id="KW-1133">Transmembrane helix</keyword>
<reference evidence="2 3" key="1">
    <citation type="journal article" date="2016" name="C (Basel)">
        <title>Selective Growth of and Electricity Production by Marine Exoelectrogenic Bacteria in Self-Aggregated Hydrogel of Microbially Reduced Graphene Oxide.</title>
        <authorList>
            <person name="Yoshida N."/>
            <person name="Goto Y."/>
            <person name="Miyata Y."/>
        </authorList>
    </citation>
    <scope>NUCLEOTIDE SEQUENCE [LARGE SCALE GENOMIC DNA]</scope>
    <source>
        <strain evidence="2 3">NIT-T3</strain>
    </source>
</reference>
<keyword evidence="1" id="KW-0472">Membrane</keyword>
<dbReference type="EMBL" id="AP024355">
    <property type="protein sequence ID" value="BCR06848.1"/>
    <property type="molecule type" value="Genomic_DNA"/>
</dbReference>
<accession>A0ABM8I0J5</accession>
<evidence type="ECO:0000313" key="2">
    <source>
        <dbReference type="EMBL" id="BCR06848.1"/>
    </source>
</evidence>
<protein>
    <submittedName>
        <fullName evidence="2">Uncharacterized protein</fullName>
    </submittedName>
</protein>
<evidence type="ECO:0000256" key="1">
    <source>
        <dbReference type="SAM" id="Phobius"/>
    </source>
</evidence>
<feature type="transmembrane region" description="Helical" evidence="1">
    <location>
        <begin position="9"/>
        <end position="27"/>
    </location>
</feature>
<feature type="transmembrane region" description="Helical" evidence="1">
    <location>
        <begin position="33"/>
        <end position="53"/>
    </location>
</feature>
<keyword evidence="1" id="KW-0812">Transmembrane</keyword>
<keyword evidence="3" id="KW-1185">Reference proteome</keyword>
<sequence>MLGPLERTLVLGATLVLTAWTGGFLAIRMDWPWALLATGYLGGFALVALAAFLSRHPDFEEE</sequence>
<name>A0ABM8I0J5_9BACT</name>
<reference evidence="2 3" key="2">
    <citation type="journal article" date="2021" name="Int. J. Syst. Evol. Microbiol.">
        <title>Isolation and Polyphasic Characterization of Desulfuromonas versatilis sp. Nov., an Electrogenic Bacteria Capable of Versatile Metabolism Isolated from a Graphene Oxide-Reducing Enrichment Culture.</title>
        <authorList>
            <person name="Xie L."/>
            <person name="Yoshida N."/>
            <person name="Ishii S."/>
            <person name="Meng L."/>
        </authorList>
    </citation>
    <scope>NUCLEOTIDE SEQUENCE [LARGE SCALE GENOMIC DNA]</scope>
    <source>
        <strain evidence="2 3">NIT-T3</strain>
    </source>
</reference>
<proteinExistence type="predicted"/>
<dbReference type="Proteomes" id="UP001319827">
    <property type="component" value="Chromosome"/>
</dbReference>
<organism evidence="2 3">
    <name type="scientific">Desulfuromonas versatilis</name>
    <dbReference type="NCBI Taxonomy" id="2802975"/>
    <lineage>
        <taxon>Bacteria</taxon>
        <taxon>Pseudomonadati</taxon>
        <taxon>Thermodesulfobacteriota</taxon>
        <taxon>Desulfuromonadia</taxon>
        <taxon>Desulfuromonadales</taxon>
        <taxon>Desulfuromonadaceae</taxon>
        <taxon>Desulfuromonas</taxon>
    </lineage>
</organism>
<gene>
    <name evidence="2" type="ORF">DESUT3_39170</name>
</gene>
<dbReference type="RefSeq" id="WP_221250224.1">
    <property type="nucleotide sequence ID" value="NZ_AP024355.1"/>
</dbReference>